<protein>
    <submittedName>
        <fullName evidence="2">Uncharacterized protein</fullName>
    </submittedName>
</protein>
<name>J7LAR8_NOCAA</name>
<dbReference type="Proteomes" id="UP000003779">
    <property type="component" value="Chromosome"/>
</dbReference>
<evidence type="ECO:0000256" key="1">
    <source>
        <dbReference type="SAM" id="MobiDB-lite"/>
    </source>
</evidence>
<evidence type="ECO:0000313" key="3">
    <source>
        <dbReference type="Proteomes" id="UP000003779"/>
    </source>
</evidence>
<dbReference type="KEGG" id="nal:B005_0579"/>
<reference evidence="2 3" key="1">
    <citation type="journal article" date="2012" name="J. Bacteriol.">
        <title>Whole-Genome Sequence of Nocardiopsis alba Strain ATCC BAA-2165, Associated with Honeybees.</title>
        <authorList>
            <person name="Qiao J."/>
            <person name="Chen L."/>
            <person name="Li Y."/>
            <person name="Wang J."/>
            <person name="Zhang W."/>
            <person name="Chen S."/>
        </authorList>
    </citation>
    <scope>NUCLEOTIDE SEQUENCE [LARGE SCALE GENOMIC DNA]</scope>
    <source>
        <strain evidence="3">ATCC BAA-2165 / BE74</strain>
    </source>
</reference>
<proteinExistence type="predicted"/>
<dbReference type="OrthoDB" id="3481861at2"/>
<gene>
    <name evidence="2" type="ordered locus">B005_0579</name>
</gene>
<sequence length="332" mass="37105">MNAADPTPEPIFVDDESFRPLPAEATSTDDDGTRTTGGNPQGSNEFGPVLPRPAADDPVGHGYTAFQVVRLAVWAARECRWVNGMDMVHRAETAWEAITEHLQLVSLRPEETELIAVGWKAMKAQRYQDLQAHGLGGRDKALVSRAFLRYWSSASAPAHSHEDLIVDRIALAQIWLALSPKHRRILTVLAECDDRRDAERAMNMDTATFTRVLGSARKVFFALWHEGETPSKMWGYDRIAERHQNVMSLVRLRKRRALKRKASGVVPRKGRPPVKDLGVSNSELLARYEAGETYKKLAQEFGVSRSLITDRVEKARSARAAVAQKSVAEETK</sequence>
<dbReference type="PATRIC" id="fig|1205910.3.peg.543"/>
<dbReference type="EMBL" id="CP003788">
    <property type="protein sequence ID" value="AFR07904.1"/>
    <property type="molecule type" value="Genomic_DNA"/>
</dbReference>
<dbReference type="HOGENOM" id="CLU_979462_0_0_11"/>
<feature type="region of interest" description="Disordered" evidence="1">
    <location>
        <begin position="1"/>
        <end position="54"/>
    </location>
</feature>
<dbReference type="eggNOG" id="ENOG503495M">
    <property type="taxonomic scope" value="Bacteria"/>
</dbReference>
<accession>J7LAR8</accession>
<reference evidence="3" key="2">
    <citation type="submission" date="2012-08" db="EMBL/GenBank/DDBJ databases">
        <title>Whole-genome sequence of Nocardiopsis alba strain ATCC BAA-2165 associated with honeybees.</title>
        <authorList>
            <person name="Qiao J."/>
            <person name="Chen L."/>
            <person name="Li Y."/>
            <person name="Wang J."/>
            <person name="Zhang W."/>
            <person name="Chen S."/>
        </authorList>
    </citation>
    <scope>NUCLEOTIDE SEQUENCE [LARGE SCALE GENOMIC DNA]</scope>
    <source>
        <strain evidence="3">ATCC BAA-2165 / BE74</strain>
    </source>
</reference>
<dbReference type="AlphaFoldDB" id="J7LAR8"/>
<evidence type="ECO:0000313" key="2">
    <source>
        <dbReference type="EMBL" id="AFR07904.1"/>
    </source>
</evidence>
<organism evidence="2 3">
    <name type="scientific">Nocardiopsis alba (strain ATCC BAA-2165 / BE74)</name>
    <dbReference type="NCBI Taxonomy" id="1205910"/>
    <lineage>
        <taxon>Bacteria</taxon>
        <taxon>Bacillati</taxon>
        <taxon>Actinomycetota</taxon>
        <taxon>Actinomycetes</taxon>
        <taxon>Streptosporangiales</taxon>
        <taxon>Nocardiopsidaceae</taxon>
        <taxon>Nocardiopsis</taxon>
    </lineage>
</organism>